<protein>
    <recommendedName>
        <fullName evidence="3">Heterokaryon incompatibility domain-containing protein</fullName>
    </recommendedName>
</protein>
<dbReference type="AlphaFoldDB" id="A0A9N9L030"/>
<evidence type="ECO:0008006" key="3">
    <source>
        <dbReference type="Google" id="ProtNLM"/>
    </source>
</evidence>
<organism evidence="1 2">
    <name type="scientific">Hymenoscyphus fraxineus</name>
    <dbReference type="NCBI Taxonomy" id="746836"/>
    <lineage>
        <taxon>Eukaryota</taxon>
        <taxon>Fungi</taxon>
        <taxon>Dikarya</taxon>
        <taxon>Ascomycota</taxon>
        <taxon>Pezizomycotina</taxon>
        <taxon>Leotiomycetes</taxon>
        <taxon>Helotiales</taxon>
        <taxon>Helotiaceae</taxon>
        <taxon>Hymenoscyphus</taxon>
    </lineage>
</organism>
<sequence length="812" mass="91639">MRNLSLTESDIGQLKTLWKLGCTQSADFPGKEQNRRSNDTFYCKDFFYDESDALMNESARQTALNEFKSQLLTCSKNQFTHFTSLDSALSERIICQYQESPLDPKVSDQDAVRNAHQLLTRLPAVPLQIDLTSHLWGDPSTVKLPNEYLNQDVYIDENSVNPRSPWSQLQVVSRISTVTLKLALLVTNSDDGRRNLGLGLRSFVDFISRLLDAGSSAGSSDYDILGNSIVDAFLWTTWQRSLMLHYWFILKTHLVSGYNSEWDTILALRGCVKLSNPSVRATLHGSARQNHDYMCPWAFQLLRSSRVSLGLDFRRFHEHFSTLHRGKGARCQFESSEPCDGSHPLSCGRFLDKRLVQGEQSLHDESCSGSCKKICWDAKSYTKITGPTAISLKGCSAKVRYTQANEDTLAISHVWSHGQGSRPHAGINKCLHKRYIGLAKSHGCTSYWIDSMCIPSSHELRTEAIGFINRIFATSKITLVCDKDLMAVDISNLTRDLIESVLSSFFVCDWNVRAWTLLEAMKGSHAIYILCRFNKTISLRDALIEIHQFGSVDISILCLTAQHLIPSSTEAFRRSSSRQSTEVSGSLLSHRHATRDNDDIVIWSLLSTIHVYHNAEDMWRSKIGHRIATAYLLSNTPRLEGTRGFSWAPKTPYIRIESEGPTRNLLGPYHSFEGSNSELGQITPRGLLAEWLVYYIALEDALLYQDSPVTMTELSVTGERKETVLPGHKTINNCWSLAQSFCDTYEHVILIQPRVNSRSVAYNAANNRGETHGDVFAICVSQDEDRWTWKSVQAWPRSISSPPFFSDTLLIE</sequence>
<dbReference type="PANTHER" id="PTHR39596">
    <property type="match status" value="1"/>
</dbReference>
<reference evidence="1" key="1">
    <citation type="submission" date="2021-07" db="EMBL/GenBank/DDBJ databases">
        <authorList>
            <person name="Durling M."/>
        </authorList>
    </citation>
    <scope>NUCLEOTIDE SEQUENCE</scope>
</reference>
<dbReference type="PANTHER" id="PTHR39596:SF4">
    <property type="entry name" value="HET DOMAIN PROTEIN (AFU_ORTHOLOGUE AFUA_3G03140)-RELATED"/>
    <property type="match status" value="1"/>
</dbReference>
<gene>
    <name evidence="1" type="ORF">HYFRA_00011960</name>
</gene>
<evidence type="ECO:0000313" key="2">
    <source>
        <dbReference type="Proteomes" id="UP000696280"/>
    </source>
</evidence>
<dbReference type="EMBL" id="CAJVRL010000071">
    <property type="protein sequence ID" value="CAG8956649.1"/>
    <property type="molecule type" value="Genomic_DNA"/>
</dbReference>
<name>A0A9N9L030_9HELO</name>
<dbReference type="OrthoDB" id="4609084at2759"/>
<keyword evidence="2" id="KW-1185">Reference proteome</keyword>
<proteinExistence type="predicted"/>
<evidence type="ECO:0000313" key="1">
    <source>
        <dbReference type="EMBL" id="CAG8956649.1"/>
    </source>
</evidence>
<dbReference type="Proteomes" id="UP000696280">
    <property type="component" value="Unassembled WGS sequence"/>
</dbReference>
<accession>A0A9N9L030</accession>
<comment type="caution">
    <text evidence="1">The sequence shown here is derived from an EMBL/GenBank/DDBJ whole genome shotgun (WGS) entry which is preliminary data.</text>
</comment>